<reference evidence="10 11" key="1">
    <citation type="journal article" date="2012" name="BMC Genomics">
        <title>Comparative genomics of Brachyspira pilosicoli strains: genome rearrangements, reductions and correlation of genetic compliment with phenotypic diversity.</title>
        <authorList>
            <person name="Mappley L.J."/>
            <person name="Black M.L."/>
            <person name="Abuoun M."/>
            <person name="Darby A.C."/>
            <person name="Woodward M.J."/>
            <person name="Parkhill J."/>
            <person name="Turner A.K."/>
            <person name="Bellgard M.I."/>
            <person name="La T."/>
            <person name="Phillips N.D."/>
            <person name="La Ragione R.M."/>
            <person name="Hampson D.J."/>
        </authorList>
    </citation>
    <scope>NUCLEOTIDE SEQUENCE [LARGE SCALE GENOMIC DNA]</scope>
    <source>
        <strain evidence="10">B2904</strain>
    </source>
</reference>
<protein>
    <recommendedName>
        <fullName evidence="5 9">Mannonate dehydratase</fullName>
        <ecNumber evidence="5 9">4.2.1.8</ecNumber>
    </recommendedName>
    <alternativeName>
        <fullName evidence="9">D-mannonate hydro-lyase</fullName>
    </alternativeName>
</protein>
<dbReference type="GO" id="GO:0008198">
    <property type="term" value="F:ferrous iron binding"/>
    <property type="evidence" value="ECO:0007669"/>
    <property type="project" value="TreeGrafter"/>
</dbReference>
<dbReference type="InterPro" id="IPR036237">
    <property type="entry name" value="Xyl_isomerase-like_sf"/>
</dbReference>
<dbReference type="Pfam" id="PF03786">
    <property type="entry name" value="UxuA"/>
    <property type="match status" value="1"/>
</dbReference>
<comment type="catalytic activity">
    <reaction evidence="1 9">
        <text>D-mannonate = 2-dehydro-3-deoxy-D-gluconate + H2O</text>
        <dbReference type="Rhea" id="RHEA:20097"/>
        <dbReference type="ChEBI" id="CHEBI:15377"/>
        <dbReference type="ChEBI" id="CHEBI:17767"/>
        <dbReference type="ChEBI" id="CHEBI:57990"/>
        <dbReference type="EC" id="4.2.1.8"/>
    </reaction>
</comment>
<dbReference type="KEGG" id="bpj:B2904_orf910"/>
<evidence type="ECO:0000256" key="9">
    <source>
        <dbReference type="HAMAP-Rule" id="MF_00106"/>
    </source>
</evidence>
<dbReference type="PATRIC" id="fig|1133568.3.peg.905"/>
<dbReference type="NCBIfam" id="TIGR00695">
    <property type="entry name" value="uxuA"/>
    <property type="match status" value="1"/>
</dbReference>
<dbReference type="GO" id="GO:0030145">
    <property type="term" value="F:manganese ion binding"/>
    <property type="evidence" value="ECO:0007669"/>
    <property type="project" value="TreeGrafter"/>
</dbReference>
<dbReference type="SUPFAM" id="SSF51658">
    <property type="entry name" value="Xylose isomerase-like"/>
    <property type="match status" value="1"/>
</dbReference>
<dbReference type="AlphaFoldDB" id="J9UTC7"/>
<evidence type="ECO:0000256" key="5">
    <source>
        <dbReference type="ARBA" id="ARBA00012927"/>
    </source>
</evidence>
<evidence type="ECO:0000313" key="10">
    <source>
        <dbReference type="EMBL" id="AFR70253.1"/>
    </source>
</evidence>
<dbReference type="PIRSF" id="PIRSF016049">
    <property type="entry name" value="Man_dehyd"/>
    <property type="match status" value="1"/>
</dbReference>
<comment type="pathway">
    <text evidence="3 9">Carbohydrate metabolism; pentose and glucuronate interconversion.</text>
</comment>
<evidence type="ECO:0000256" key="3">
    <source>
        <dbReference type="ARBA" id="ARBA00004892"/>
    </source>
</evidence>
<dbReference type="Gene3D" id="3.20.20.150">
    <property type="entry name" value="Divalent-metal-dependent TIM barrel enzymes"/>
    <property type="match status" value="1"/>
</dbReference>
<comment type="similarity">
    <text evidence="4 9">Belongs to the mannonate dehydratase family.</text>
</comment>
<evidence type="ECO:0000256" key="6">
    <source>
        <dbReference type="ARBA" id="ARBA00023004"/>
    </source>
</evidence>
<dbReference type="EMBL" id="CP003490">
    <property type="protein sequence ID" value="AFR70253.1"/>
    <property type="molecule type" value="Genomic_DNA"/>
</dbReference>
<proteinExistence type="inferred from homology"/>
<sequence length="355" mass="40336">MIMTLRWFGKNFDSVTLKQIRQIPGVKGVITTLYDSKVGEAWKEEDVQRLKKEVEDAGLKIYGIESVNIHDDIKIGLPSRDKYIENYIKTLEVLGKAGINLVCYNFMPVFDWTRSDLAKVRPDGSTVLSYDQEIIEKIDPEKMFEQIDSSSNGFVLPGWEPDRLSRLKELFEMYKNVDDEKLFENLKYFLSAVMPTCEKYNIKMAIHPDDPAWPVFGLPRIIVNKENILRMVNSVNSPCNGVTLCAGSLGSNPKNDIPDIVRSLKGKIFFAHVRNLEHTAPGKFQEAAHLSSDGSMDMFAIMKAFYDIGFEGPFRPDHGRAIWDEVSMPGYGLYDRALGAVYLQGLWEAIEKMGK</sequence>
<evidence type="ECO:0000256" key="7">
    <source>
        <dbReference type="ARBA" id="ARBA00023211"/>
    </source>
</evidence>
<dbReference type="RefSeq" id="WP_014935673.1">
    <property type="nucleotide sequence ID" value="NC_018607.1"/>
</dbReference>
<dbReference type="HAMAP" id="MF_00106">
    <property type="entry name" value="UxuA"/>
    <property type="match status" value="1"/>
</dbReference>
<evidence type="ECO:0000256" key="2">
    <source>
        <dbReference type="ARBA" id="ARBA00002713"/>
    </source>
</evidence>
<keyword evidence="6 9" id="KW-0408">Iron</keyword>
<keyword evidence="7 9" id="KW-0464">Manganese</keyword>
<gene>
    <name evidence="9" type="primary">uxuA</name>
    <name evidence="10" type="ORF">B2904_orf910</name>
</gene>
<evidence type="ECO:0000256" key="1">
    <source>
        <dbReference type="ARBA" id="ARBA00001794"/>
    </source>
</evidence>
<evidence type="ECO:0000256" key="8">
    <source>
        <dbReference type="ARBA" id="ARBA00023239"/>
    </source>
</evidence>
<evidence type="ECO:0000313" key="11">
    <source>
        <dbReference type="Proteomes" id="UP000007346"/>
    </source>
</evidence>
<dbReference type="GO" id="GO:0042840">
    <property type="term" value="P:D-glucuronate catabolic process"/>
    <property type="evidence" value="ECO:0007669"/>
    <property type="project" value="TreeGrafter"/>
</dbReference>
<organism evidence="10 11">
    <name type="scientific">Brachyspira pilosicoli B2904</name>
    <dbReference type="NCBI Taxonomy" id="1133568"/>
    <lineage>
        <taxon>Bacteria</taxon>
        <taxon>Pseudomonadati</taxon>
        <taxon>Spirochaetota</taxon>
        <taxon>Spirochaetia</taxon>
        <taxon>Brachyspirales</taxon>
        <taxon>Brachyspiraceae</taxon>
        <taxon>Brachyspira</taxon>
    </lineage>
</organism>
<comment type="cofactor">
    <cofactor evidence="9">
        <name>Fe(2+)</name>
        <dbReference type="ChEBI" id="CHEBI:29033"/>
    </cofactor>
    <cofactor evidence="9">
        <name>Mn(2+)</name>
        <dbReference type="ChEBI" id="CHEBI:29035"/>
    </cofactor>
</comment>
<dbReference type="EC" id="4.2.1.8" evidence="5 9"/>
<accession>J9UTC7</accession>
<name>J9UTC7_BRAPL</name>
<dbReference type="HOGENOM" id="CLU_058621_1_0_12"/>
<dbReference type="GO" id="GO:0008927">
    <property type="term" value="F:mannonate dehydratase activity"/>
    <property type="evidence" value="ECO:0007669"/>
    <property type="project" value="UniProtKB-UniRule"/>
</dbReference>
<dbReference type="UniPathway" id="UPA00246"/>
<comment type="function">
    <text evidence="2 9">Catalyzes the dehydration of D-mannonate.</text>
</comment>
<dbReference type="PANTHER" id="PTHR30387">
    <property type="entry name" value="MANNONATE DEHYDRATASE"/>
    <property type="match status" value="1"/>
</dbReference>
<keyword evidence="8 9" id="KW-0456">Lyase</keyword>
<dbReference type="Proteomes" id="UP000007346">
    <property type="component" value="Chromosome"/>
</dbReference>
<dbReference type="NCBIfam" id="NF003027">
    <property type="entry name" value="PRK03906.1"/>
    <property type="match status" value="1"/>
</dbReference>
<dbReference type="PANTHER" id="PTHR30387:SF2">
    <property type="entry name" value="MANNONATE DEHYDRATASE"/>
    <property type="match status" value="1"/>
</dbReference>
<evidence type="ECO:0000256" key="4">
    <source>
        <dbReference type="ARBA" id="ARBA00007389"/>
    </source>
</evidence>
<dbReference type="InterPro" id="IPR004628">
    <property type="entry name" value="Man_deHydtase"/>
</dbReference>